<dbReference type="AlphaFoldDB" id="A0A0N0NK61"/>
<evidence type="ECO:0000256" key="5">
    <source>
        <dbReference type="SAM" id="MobiDB-lite"/>
    </source>
</evidence>
<evidence type="ECO:0000259" key="6">
    <source>
        <dbReference type="PROSITE" id="PS50048"/>
    </source>
</evidence>
<dbReference type="Gene3D" id="4.10.240.10">
    <property type="entry name" value="Zn(2)-C6 fungal-type DNA-binding domain"/>
    <property type="match status" value="1"/>
</dbReference>
<feature type="region of interest" description="Disordered" evidence="5">
    <location>
        <begin position="1"/>
        <end position="47"/>
    </location>
</feature>
<dbReference type="PROSITE" id="PS00463">
    <property type="entry name" value="ZN2_CY6_FUNGAL_1"/>
    <property type="match status" value="1"/>
</dbReference>
<dbReference type="Proteomes" id="UP000038010">
    <property type="component" value="Unassembled WGS sequence"/>
</dbReference>
<evidence type="ECO:0000256" key="2">
    <source>
        <dbReference type="ARBA" id="ARBA00023125"/>
    </source>
</evidence>
<dbReference type="GO" id="GO:0005634">
    <property type="term" value="C:nucleus"/>
    <property type="evidence" value="ECO:0007669"/>
    <property type="project" value="TreeGrafter"/>
</dbReference>
<dbReference type="PANTHER" id="PTHR31069:SF12">
    <property type="entry name" value="TRANSCRIPTION FACTOR DOMAIN-CONTAINING PROTEIN"/>
    <property type="match status" value="1"/>
</dbReference>
<dbReference type="PROSITE" id="PS50048">
    <property type="entry name" value="ZN2_CY6_FUNGAL_2"/>
    <property type="match status" value="1"/>
</dbReference>
<dbReference type="PANTHER" id="PTHR31069">
    <property type="entry name" value="OLEATE-ACTIVATED TRANSCRIPTION FACTOR 1-RELATED"/>
    <property type="match status" value="1"/>
</dbReference>
<keyword evidence="8" id="KW-1185">Reference proteome</keyword>
<dbReference type="OrthoDB" id="4937900at2759"/>
<dbReference type="InterPro" id="IPR050675">
    <property type="entry name" value="OAF3"/>
</dbReference>
<reference evidence="7 8" key="1">
    <citation type="submission" date="2015-06" db="EMBL/GenBank/DDBJ databases">
        <title>Draft genome of the ant-associated black yeast Phialophora attae CBS 131958.</title>
        <authorList>
            <person name="Moreno L.F."/>
            <person name="Stielow B.J."/>
            <person name="de Hoog S."/>
            <person name="Vicente V.A."/>
            <person name="Weiss V.A."/>
            <person name="de Vries M."/>
            <person name="Cruz L.M."/>
            <person name="Souza E.M."/>
        </authorList>
    </citation>
    <scope>NUCLEOTIDE SEQUENCE [LARGE SCALE GENOMIC DNA]</scope>
    <source>
        <strain evidence="7 8">CBS 131958</strain>
    </source>
</reference>
<dbReference type="GeneID" id="28731157"/>
<protein>
    <recommendedName>
        <fullName evidence="6">Zn(2)-C6 fungal-type domain-containing protein</fullName>
    </recommendedName>
</protein>
<proteinExistence type="predicted"/>
<dbReference type="CDD" id="cd00067">
    <property type="entry name" value="GAL4"/>
    <property type="match status" value="1"/>
</dbReference>
<feature type="region of interest" description="Disordered" evidence="5">
    <location>
        <begin position="90"/>
        <end position="121"/>
    </location>
</feature>
<evidence type="ECO:0000256" key="1">
    <source>
        <dbReference type="ARBA" id="ARBA00023015"/>
    </source>
</evidence>
<dbReference type="GO" id="GO:0000978">
    <property type="term" value="F:RNA polymerase II cis-regulatory region sequence-specific DNA binding"/>
    <property type="evidence" value="ECO:0007669"/>
    <property type="project" value="TreeGrafter"/>
</dbReference>
<feature type="compositionally biased region" description="Basic and acidic residues" evidence="5">
    <location>
        <begin position="15"/>
        <end position="24"/>
    </location>
</feature>
<feature type="compositionally biased region" description="Polar residues" evidence="5">
    <location>
        <begin position="30"/>
        <end position="44"/>
    </location>
</feature>
<evidence type="ECO:0000313" key="8">
    <source>
        <dbReference type="Proteomes" id="UP000038010"/>
    </source>
</evidence>
<dbReference type="InterPro" id="IPR001138">
    <property type="entry name" value="Zn2Cys6_DnaBD"/>
</dbReference>
<dbReference type="VEuPathDB" id="FungiDB:AB675_105"/>
<dbReference type="GO" id="GO:0045944">
    <property type="term" value="P:positive regulation of transcription by RNA polymerase II"/>
    <property type="evidence" value="ECO:0007669"/>
    <property type="project" value="TreeGrafter"/>
</dbReference>
<evidence type="ECO:0000256" key="4">
    <source>
        <dbReference type="ARBA" id="ARBA00023242"/>
    </source>
</evidence>
<dbReference type="InterPro" id="IPR036864">
    <property type="entry name" value="Zn2-C6_fun-type_DNA-bd_sf"/>
</dbReference>
<feature type="domain" description="Zn(2)-C6 fungal-type" evidence="6">
    <location>
        <begin position="54"/>
        <end position="84"/>
    </location>
</feature>
<accession>A0A0N0NK61</accession>
<comment type="caution">
    <text evidence="7">The sequence shown here is derived from an EMBL/GenBank/DDBJ whole genome shotgun (WGS) entry which is preliminary data.</text>
</comment>
<dbReference type="SMART" id="SM00066">
    <property type="entry name" value="GAL4"/>
    <property type="match status" value="1"/>
</dbReference>
<dbReference type="GO" id="GO:0000981">
    <property type="term" value="F:DNA-binding transcription factor activity, RNA polymerase II-specific"/>
    <property type="evidence" value="ECO:0007669"/>
    <property type="project" value="InterPro"/>
</dbReference>
<dbReference type="GO" id="GO:0008270">
    <property type="term" value="F:zinc ion binding"/>
    <property type="evidence" value="ECO:0007669"/>
    <property type="project" value="InterPro"/>
</dbReference>
<dbReference type="EMBL" id="LFJN01000022">
    <property type="protein sequence ID" value="KPI37771.1"/>
    <property type="molecule type" value="Genomic_DNA"/>
</dbReference>
<evidence type="ECO:0000256" key="3">
    <source>
        <dbReference type="ARBA" id="ARBA00023163"/>
    </source>
</evidence>
<dbReference type="Pfam" id="PF00172">
    <property type="entry name" value="Zn_clus"/>
    <property type="match status" value="1"/>
</dbReference>
<evidence type="ECO:0000313" key="7">
    <source>
        <dbReference type="EMBL" id="KPI37771.1"/>
    </source>
</evidence>
<keyword evidence="2" id="KW-0238">DNA-binding</keyword>
<keyword evidence="1" id="KW-0805">Transcription regulation</keyword>
<keyword evidence="3" id="KW-0804">Transcription</keyword>
<sequence length="736" mass="82925">MSKRQTTLSFAEADPLAKRVKTEASDSEDTTSGSEASPKTTITSRAPRKPVPIACTFCRGRRKKCDNNRPVCSNCRKYGKTCVYEGLDRSERQKASKKRQSGAQEDLSSEPISQNDPEFEDGITDQDLLDIAEANPLDGNAPTGTNASLPRALVNMWGQPKTRIKVTPEQEAARKNFDYSAEDFYDPDDHHIWTPEEDRVLLQGLFEGKPSDEIAVTLFGSHAKRGQPWWKKLRDRVLHRVCNLRNRLSEDEMTALRVSGLLSGNFTYKNKQKIAKTVFAKVAADEAAKKSVPLGTSAVVSQPIPVPPWLLSMGYLTAKRTYETSQTRPLHVVPKAKRWFREEYLFTACDDILIREFIALGKSDAEIGRLMGEWQPDAAEQIRLRKEEATFVKARSPRITLAKKNGGTAVITLMRYSCENEGREQVERHTDTFNERSPVLLEKFEAQVLNGLKAKDVNHVIRTIPSIMPLDAPSRGSYRADRPGRGRWRVGQELLDDQSIEFLKDTECPNVHCIQVGMDSWSSNALGWARALKPIINTGKFQSIKLWIDTGFELGGHYPLPGEKQHSRWQCFDIAKIVNTIWWISTQGQLPSGARDRPIENLLKAWSVTALAKASKSPIGKGAMEVFALDDAQWRNTTTIPDFDVSIADKQCERCGEAIVSQTFHDEFQCRVYSYICGFDGCQKRWHSKDRDQRDAHMHRHCAQLECEFFDNALTEAIITRNKADGTAGLTAQLDT</sequence>
<name>A0A0N0NK61_9EURO</name>
<dbReference type="SUPFAM" id="SSF57701">
    <property type="entry name" value="Zn2/Cys6 DNA-binding domain"/>
    <property type="match status" value="1"/>
</dbReference>
<dbReference type="RefSeq" id="XP_017997734.1">
    <property type="nucleotide sequence ID" value="XM_018139384.1"/>
</dbReference>
<organism evidence="7 8">
    <name type="scientific">Cyphellophora attinorum</name>
    <dbReference type="NCBI Taxonomy" id="1664694"/>
    <lineage>
        <taxon>Eukaryota</taxon>
        <taxon>Fungi</taxon>
        <taxon>Dikarya</taxon>
        <taxon>Ascomycota</taxon>
        <taxon>Pezizomycotina</taxon>
        <taxon>Eurotiomycetes</taxon>
        <taxon>Chaetothyriomycetidae</taxon>
        <taxon>Chaetothyriales</taxon>
        <taxon>Cyphellophoraceae</taxon>
        <taxon>Cyphellophora</taxon>
    </lineage>
</organism>
<keyword evidence="4" id="KW-0539">Nucleus</keyword>
<gene>
    <name evidence="7" type="ORF">AB675_105</name>
</gene>